<dbReference type="Pfam" id="PF02687">
    <property type="entry name" value="FtsX"/>
    <property type="match status" value="1"/>
</dbReference>
<protein>
    <recommendedName>
        <fullName evidence="7">ABC3 transporter permease C-terminal domain-containing protein</fullName>
    </recommendedName>
</protein>
<keyword evidence="2" id="KW-1003">Cell membrane</keyword>
<comment type="subcellular location">
    <subcellularLocation>
        <location evidence="1">Cell membrane</location>
        <topology evidence="1">Multi-pass membrane protein</topology>
    </subcellularLocation>
</comment>
<organism evidence="8 9">
    <name type="scientific">Amedibacterium intestinale</name>
    <dbReference type="NCBI Taxonomy" id="2583452"/>
    <lineage>
        <taxon>Bacteria</taxon>
        <taxon>Bacillati</taxon>
        <taxon>Bacillota</taxon>
        <taxon>Erysipelotrichia</taxon>
        <taxon>Erysipelotrichales</taxon>
        <taxon>Erysipelotrichaceae</taxon>
        <taxon>Amedibacterium</taxon>
    </lineage>
</organism>
<feature type="domain" description="ABC3 transporter permease C-terminal" evidence="7">
    <location>
        <begin position="11"/>
        <end position="108"/>
    </location>
</feature>
<evidence type="ECO:0000259" key="7">
    <source>
        <dbReference type="Pfam" id="PF02687"/>
    </source>
</evidence>
<keyword evidence="5 6" id="KW-0472">Membrane</keyword>
<dbReference type="EMBL" id="AP019695">
    <property type="protein sequence ID" value="BBK21412.1"/>
    <property type="molecule type" value="Genomic_DNA"/>
</dbReference>
<evidence type="ECO:0000256" key="2">
    <source>
        <dbReference type="ARBA" id="ARBA00022475"/>
    </source>
</evidence>
<keyword evidence="9" id="KW-1185">Reference proteome</keyword>
<feature type="transmembrane region" description="Helical" evidence="6">
    <location>
        <begin position="47"/>
        <end position="70"/>
    </location>
</feature>
<keyword evidence="4 6" id="KW-1133">Transmembrane helix</keyword>
<dbReference type="Proteomes" id="UP000464754">
    <property type="component" value="Chromosome"/>
</dbReference>
<name>A0A6N4TH49_9FIRM</name>
<dbReference type="AlphaFoldDB" id="A0A6N4TH49"/>
<evidence type="ECO:0000313" key="8">
    <source>
        <dbReference type="EMBL" id="BBK21412.1"/>
    </source>
</evidence>
<gene>
    <name evidence="8" type="ORF">Aargi30884_03150</name>
</gene>
<dbReference type="GO" id="GO:0005886">
    <property type="term" value="C:plasma membrane"/>
    <property type="evidence" value="ECO:0007669"/>
    <property type="project" value="UniProtKB-SubCell"/>
</dbReference>
<dbReference type="RefSeq" id="WP_163051339.1">
    <property type="nucleotide sequence ID" value="NZ_AP019695.1"/>
</dbReference>
<dbReference type="KEGG" id="aarg:Aargi30884_03150"/>
<proteinExistence type="predicted"/>
<accession>A0A6N4TH49</accession>
<evidence type="ECO:0000313" key="9">
    <source>
        <dbReference type="Proteomes" id="UP000464754"/>
    </source>
</evidence>
<dbReference type="InterPro" id="IPR003838">
    <property type="entry name" value="ABC3_permease_C"/>
</dbReference>
<evidence type="ECO:0000256" key="6">
    <source>
        <dbReference type="SAM" id="Phobius"/>
    </source>
</evidence>
<feature type="transmembrane region" description="Helical" evidence="6">
    <location>
        <begin position="82"/>
        <end position="108"/>
    </location>
</feature>
<evidence type="ECO:0000256" key="3">
    <source>
        <dbReference type="ARBA" id="ARBA00022692"/>
    </source>
</evidence>
<evidence type="ECO:0000256" key="4">
    <source>
        <dbReference type="ARBA" id="ARBA00022989"/>
    </source>
</evidence>
<reference evidence="9" key="1">
    <citation type="submission" date="2019-05" db="EMBL/GenBank/DDBJ databases">
        <title>Complete genome sequencing of Absiella argi strain JCM 30884.</title>
        <authorList>
            <person name="Sakamoto M."/>
            <person name="Murakami T."/>
            <person name="Mori H."/>
        </authorList>
    </citation>
    <scope>NUCLEOTIDE SEQUENCE [LARGE SCALE GENOMIC DNA]</scope>
    <source>
        <strain evidence="9">JCM 30884</strain>
    </source>
</reference>
<keyword evidence="3 6" id="KW-0812">Transmembrane</keyword>
<sequence length="119" mass="13823">MIKSPSFNFKIINIFITSAETRKKELAILQAIGMTNKQLFKMLLYEGFYYVYISILFISSIGTMIIKALLNIIPNTLYYFIYVYPLNSLLLLTILLIFLCTITTMLIYKTSQKNLLVKI</sequence>
<evidence type="ECO:0000256" key="5">
    <source>
        <dbReference type="ARBA" id="ARBA00023136"/>
    </source>
</evidence>
<evidence type="ECO:0000256" key="1">
    <source>
        <dbReference type="ARBA" id="ARBA00004651"/>
    </source>
</evidence>